<dbReference type="Proteomes" id="UP001419910">
    <property type="component" value="Unassembled WGS sequence"/>
</dbReference>
<sequence length="253" mass="26206">MAGRFTGKTVLVTGSAGGLGRAYALAFAKEGAALILADVNAAGLAESRAMIEALGGTASDHHVDLGDEALITAFAATVLAAHDRLDVLINNAGLAYGEIAHGFFGLGMAKWQRFLAINTIAPLLLAEALRPALAAAEGLVINQSSMASYTPATAYGVTKASLNAMTFGMATQLGADGIRVVAIAPGLMETEASRASLPEATYQRVKGMQLLKRQGTAEDIANLGIFLASDEGSFINNEIIIMDGGNQLRGWRI</sequence>
<reference evidence="2 3" key="1">
    <citation type="submission" date="2024-05" db="EMBL/GenBank/DDBJ databases">
        <authorList>
            <person name="Liu Q."/>
            <person name="Xin Y.-H."/>
        </authorList>
    </citation>
    <scope>NUCLEOTIDE SEQUENCE [LARGE SCALE GENOMIC DNA]</scope>
    <source>
        <strain evidence="2 3">CGMCC 1.10181</strain>
    </source>
</reference>
<name>A0ABU9XY15_9SPHN</name>
<dbReference type="PROSITE" id="PS00061">
    <property type="entry name" value="ADH_SHORT"/>
    <property type="match status" value="1"/>
</dbReference>
<dbReference type="Pfam" id="PF13561">
    <property type="entry name" value="adh_short_C2"/>
    <property type="match status" value="1"/>
</dbReference>
<dbReference type="PANTHER" id="PTHR42760:SF78">
    <property type="entry name" value="3-OXOACYL-[ACYL-CARRIER-PROTEIN] REDUCTASE [NADH]"/>
    <property type="match status" value="1"/>
</dbReference>
<comment type="similarity">
    <text evidence="1">Belongs to the short-chain dehydrogenases/reductases (SDR) family.</text>
</comment>
<dbReference type="EMBL" id="JBDIME010000002">
    <property type="protein sequence ID" value="MEN2788457.1"/>
    <property type="molecule type" value="Genomic_DNA"/>
</dbReference>
<dbReference type="Gene3D" id="3.40.50.720">
    <property type="entry name" value="NAD(P)-binding Rossmann-like Domain"/>
    <property type="match status" value="1"/>
</dbReference>
<dbReference type="CDD" id="cd05233">
    <property type="entry name" value="SDR_c"/>
    <property type="match status" value="1"/>
</dbReference>
<evidence type="ECO:0000313" key="3">
    <source>
        <dbReference type="Proteomes" id="UP001419910"/>
    </source>
</evidence>
<dbReference type="InterPro" id="IPR036291">
    <property type="entry name" value="NAD(P)-bd_dom_sf"/>
</dbReference>
<dbReference type="SUPFAM" id="SSF51735">
    <property type="entry name" value="NAD(P)-binding Rossmann-fold domains"/>
    <property type="match status" value="1"/>
</dbReference>
<keyword evidence="3" id="KW-1185">Reference proteome</keyword>
<dbReference type="PANTHER" id="PTHR42760">
    <property type="entry name" value="SHORT-CHAIN DEHYDROGENASES/REDUCTASES FAMILY MEMBER"/>
    <property type="match status" value="1"/>
</dbReference>
<dbReference type="InterPro" id="IPR020904">
    <property type="entry name" value="Sc_DH/Rdtase_CS"/>
</dbReference>
<accession>A0ABU9XY15</accession>
<dbReference type="RefSeq" id="WP_343890460.1">
    <property type="nucleotide sequence ID" value="NZ_BAAAEH010000035.1"/>
</dbReference>
<dbReference type="InterPro" id="IPR002347">
    <property type="entry name" value="SDR_fam"/>
</dbReference>
<dbReference type="PRINTS" id="PR00081">
    <property type="entry name" value="GDHRDH"/>
</dbReference>
<gene>
    <name evidence="2" type="ORF">ABC974_02375</name>
</gene>
<evidence type="ECO:0000313" key="2">
    <source>
        <dbReference type="EMBL" id="MEN2788457.1"/>
    </source>
</evidence>
<proteinExistence type="inferred from homology"/>
<evidence type="ECO:0000256" key="1">
    <source>
        <dbReference type="ARBA" id="ARBA00006484"/>
    </source>
</evidence>
<dbReference type="PRINTS" id="PR00080">
    <property type="entry name" value="SDRFAMILY"/>
</dbReference>
<protein>
    <submittedName>
        <fullName evidence="2">SDR family oxidoreductase</fullName>
    </submittedName>
</protein>
<organism evidence="2 3">
    <name type="scientific">Sphingomonas oligophenolica</name>
    <dbReference type="NCBI Taxonomy" id="301154"/>
    <lineage>
        <taxon>Bacteria</taxon>
        <taxon>Pseudomonadati</taxon>
        <taxon>Pseudomonadota</taxon>
        <taxon>Alphaproteobacteria</taxon>
        <taxon>Sphingomonadales</taxon>
        <taxon>Sphingomonadaceae</taxon>
        <taxon>Sphingomonas</taxon>
    </lineage>
</organism>
<comment type="caution">
    <text evidence="2">The sequence shown here is derived from an EMBL/GenBank/DDBJ whole genome shotgun (WGS) entry which is preliminary data.</text>
</comment>